<evidence type="ECO:0000259" key="2">
    <source>
        <dbReference type="Pfam" id="PF13472"/>
    </source>
</evidence>
<dbReference type="STRING" id="1448320.A0A319DKU5"/>
<dbReference type="InterPro" id="IPR037460">
    <property type="entry name" value="SEST-like"/>
</dbReference>
<dbReference type="CDD" id="cd01823">
    <property type="entry name" value="SEST_like"/>
    <property type="match status" value="1"/>
</dbReference>
<dbReference type="AlphaFoldDB" id="A0A319DKU5"/>
<dbReference type="InterPro" id="IPR013830">
    <property type="entry name" value="SGNH_hydro"/>
</dbReference>
<keyword evidence="4" id="KW-1185">Reference proteome</keyword>
<gene>
    <name evidence="3" type="ORF">BO71DRAFT_438379</name>
</gene>
<dbReference type="SUPFAM" id="SSF52266">
    <property type="entry name" value="SGNH hydrolase"/>
    <property type="match status" value="1"/>
</dbReference>
<keyword evidence="3" id="KW-0378">Hydrolase</keyword>
<accession>A0A319DKU5</accession>
<feature type="signal peptide" evidence="1">
    <location>
        <begin position="1"/>
        <end position="22"/>
    </location>
</feature>
<protein>
    <submittedName>
        <fullName evidence="3">SGNH hydrolase</fullName>
    </submittedName>
</protein>
<dbReference type="PANTHER" id="PTHR37981:SF1">
    <property type="entry name" value="SGNH HYDROLASE-TYPE ESTERASE DOMAIN-CONTAINING PROTEIN"/>
    <property type="match status" value="1"/>
</dbReference>
<proteinExistence type="predicted"/>
<name>A0A319DKU5_9EURO</name>
<organism evidence="3 4">
    <name type="scientific">Aspergillus ellipticus CBS 707.79</name>
    <dbReference type="NCBI Taxonomy" id="1448320"/>
    <lineage>
        <taxon>Eukaryota</taxon>
        <taxon>Fungi</taxon>
        <taxon>Dikarya</taxon>
        <taxon>Ascomycota</taxon>
        <taxon>Pezizomycotina</taxon>
        <taxon>Eurotiomycetes</taxon>
        <taxon>Eurotiomycetidae</taxon>
        <taxon>Eurotiales</taxon>
        <taxon>Aspergillaceae</taxon>
        <taxon>Aspergillus</taxon>
        <taxon>Aspergillus subgen. Circumdati</taxon>
    </lineage>
</organism>
<dbReference type="InterPro" id="IPR036514">
    <property type="entry name" value="SGNH_hydro_sf"/>
</dbReference>
<sequence length="628" mass="68721">MRISLVPLLGLSLSLTWRFALGTSDNTTDYDDWSWVKKWAAIGDSFTAGIGSGVIYSSSADDISCSRYDYSYPAIMNRFFGSSVTNFTYLACSGDTSADIAKQIDALDSGQDLVVMTAGGNDLCLSSMIASCILSPVSSYANCERTMDYAESAVEDYLKGNIQSLLESLDAKMTQNGIVVFNYYAKYFDDSTDDCATSQTWAWPIGSGLPLTTDRRSRMNSLVDKTNAALKEGLEAASVSNMILVASDWDPWVSKRSGYMCMPGASGDPADASNDGLMFFKLDTSQAEAPLHDELRRRSLGEESWLQYEGNLTAAQEEEEEEEKWRQAMLLHELVERDVVTPDCDNGLVKRLLGLLLGDGIGKIFHPNQLGHEVIASFALNAARSARAQSLDETGPSCTSANAFTTLSCAQKNGSHAYATDSALYANTANFCKAAKAQVPAERTNWAYSHTYDSGTLDEAIFTVQLSNGANAFDEDECNKAVNRILDDCDGDDPDNPMNWKFGGKLVDGSYSYTIAPQRDNRPWPVPTEPTGSCKGSYKFLWDSYTIYGAGWASWDSGQKTLRPNSTHCFGKGLTKWKFTYYDEPNDDGMEWKATFRSPIWTRARCYNNNKVQAASGGPSSGGCKGNG</sequence>
<dbReference type="EMBL" id="KZ825815">
    <property type="protein sequence ID" value="PYH98156.1"/>
    <property type="molecule type" value="Genomic_DNA"/>
</dbReference>
<dbReference type="GO" id="GO:0006629">
    <property type="term" value="P:lipid metabolic process"/>
    <property type="evidence" value="ECO:0007669"/>
    <property type="project" value="TreeGrafter"/>
</dbReference>
<evidence type="ECO:0000256" key="1">
    <source>
        <dbReference type="SAM" id="SignalP"/>
    </source>
</evidence>
<dbReference type="GO" id="GO:0016788">
    <property type="term" value="F:hydrolase activity, acting on ester bonds"/>
    <property type="evidence" value="ECO:0007669"/>
    <property type="project" value="InterPro"/>
</dbReference>
<dbReference type="Pfam" id="PF18647">
    <property type="entry name" value="Fungal_lectin_2"/>
    <property type="match status" value="1"/>
</dbReference>
<dbReference type="VEuPathDB" id="FungiDB:BO71DRAFT_438379"/>
<dbReference type="Proteomes" id="UP000247810">
    <property type="component" value="Unassembled WGS sequence"/>
</dbReference>
<dbReference type="PANTHER" id="PTHR37981">
    <property type="entry name" value="LIPASE 2"/>
    <property type="match status" value="1"/>
</dbReference>
<dbReference type="OrthoDB" id="1896086at2759"/>
<dbReference type="Pfam" id="PF13472">
    <property type="entry name" value="Lipase_GDSL_2"/>
    <property type="match status" value="1"/>
</dbReference>
<keyword evidence="1" id="KW-0732">Signal</keyword>
<evidence type="ECO:0000313" key="4">
    <source>
        <dbReference type="Proteomes" id="UP000247810"/>
    </source>
</evidence>
<evidence type="ECO:0000313" key="3">
    <source>
        <dbReference type="EMBL" id="PYH98156.1"/>
    </source>
</evidence>
<dbReference type="Gene3D" id="3.40.50.1110">
    <property type="entry name" value="SGNH hydrolase"/>
    <property type="match status" value="1"/>
</dbReference>
<feature type="chain" id="PRO_5016400639" evidence="1">
    <location>
        <begin position="23"/>
        <end position="628"/>
    </location>
</feature>
<feature type="domain" description="SGNH hydrolase-type esterase" evidence="2">
    <location>
        <begin position="41"/>
        <end position="236"/>
    </location>
</feature>
<reference evidence="3 4" key="1">
    <citation type="submission" date="2018-02" db="EMBL/GenBank/DDBJ databases">
        <title>The genomes of Aspergillus section Nigri reveals drivers in fungal speciation.</title>
        <authorList>
            <consortium name="DOE Joint Genome Institute"/>
            <person name="Vesth T.C."/>
            <person name="Nybo J."/>
            <person name="Theobald S."/>
            <person name="Brandl J."/>
            <person name="Frisvad J.C."/>
            <person name="Nielsen K.F."/>
            <person name="Lyhne E.K."/>
            <person name="Kogle M.E."/>
            <person name="Kuo A."/>
            <person name="Riley R."/>
            <person name="Clum A."/>
            <person name="Nolan M."/>
            <person name="Lipzen A."/>
            <person name="Salamov A."/>
            <person name="Henrissat B."/>
            <person name="Wiebenga A."/>
            <person name="De vries R.P."/>
            <person name="Grigoriev I.V."/>
            <person name="Mortensen U.H."/>
            <person name="Andersen M.R."/>
            <person name="Baker S.E."/>
        </authorList>
    </citation>
    <scope>NUCLEOTIDE SEQUENCE [LARGE SCALE GENOMIC DNA]</scope>
    <source>
        <strain evidence="3 4">CBS 707.79</strain>
    </source>
</reference>